<gene>
    <name evidence="1" type="ORF">JYE49_13985</name>
</gene>
<evidence type="ECO:0000313" key="1">
    <source>
        <dbReference type="EMBL" id="QUC66927.1"/>
    </source>
</evidence>
<evidence type="ECO:0000313" key="2">
    <source>
        <dbReference type="Proteomes" id="UP000682782"/>
    </source>
</evidence>
<protein>
    <submittedName>
        <fullName evidence="1">Uncharacterized protein</fullName>
    </submittedName>
</protein>
<proteinExistence type="predicted"/>
<organism evidence="1 2">
    <name type="scientific">Aristaeella hokkaidonensis</name>
    <dbReference type="NCBI Taxonomy" id="3046382"/>
    <lineage>
        <taxon>Bacteria</taxon>
        <taxon>Bacillati</taxon>
        <taxon>Bacillota</taxon>
        <taxon>Clostridia</taxon>
        <taxon>Eubacteriales</taxon>
        <taxon>Aristaeellaceae</taxon>
        <taxon>Aristaeella</taxon>
    </lineage>
</organism>
<sequence length="140" mass="15129">MEKKTTPLGTIISGFAVLIIGIIITARTSSYTYYPYSPFSRSDSGRTLGIAIIIGALITIAVGAFRMSNQDEENDGLGPVEDFSERFAHEEKPAPAPAPTPVVVKVEKPAEKKFVFCPYCGTAQKEDYTTCESCGAGRKK</sequence>
<dbReference type="Proteomes" id="UP000682782">
    <property type="component" value="Chromosome"/>
</dbReference>
<keyword evidence="2" id="KW-1185">Reference proteome</keyword>
<accession>A0AC61MW59</accession>
<dbReference type="EMBL" id="CP068393">
    <property type="protein sequence ID" value="QUC66927.1"/>
    <property type="molecule type" value="Genomic_DNA"/>
</dbReference>
<reference evidence="1" key="1">
    <citation type="submission" date="2021-01" db="EMBL/GenBank/DDBJ databases">
        <title>Complete genome sequence of Clostridiales bacterium R-7.</title>
        <authorList>
            <person name="Mahoney-Kurpe S.C."/>
            <person name="Palevich N."/>
            <person name="Koike S."/>
            <person name="Moon C.D."/>
            <person name="Attwood G.T."/>
        </authorList>
    </citation>
    <scope>NUCLEOTIDE SEQUENCE</scope>
    <source>
        <strain evidence="1">R-7</strain>
    </source>
</reference>
<name>A0AC61MW59_9FIRM</name>